<dbReference type="SFLD" id="SFLDG01091">
    <property type="entry name" value="uncharacterized_CHP01210-like"/>
    <property type="match status" value="1"/>
</dbReference>
<sequence length="321" mass="36079">MQNSRYYALSAYLKTRYGKRVRKVPLDAGSSCPNRDGAASKSGCVFCNSKGTGTGLHERGMSLAQQWSFLTDRIGRKYKTDCFWAYLQSFTNTYGPLARVRALMRELAVLPDMRLVSLGTRPDCLDKEKLRCIADWGIPEIWLDIGLQSSNDLTLRRINRGHDFACFAHCVEEVRAQGLHVCVHVVHGLPGETSADFLRTIRDVSRLPVSGIKFHNLFVASGSTLEDWWRKGAFVPGEMDEYVQAVGESLNFLRPDIIVHRLNADPGPGELLAPQWAADKTRVLNAIQRHLEVMNCRQGSQCRETNPHRRKGTFSTGTSHE</sequence>
<dbReference type="InterPro" id="IPR032432">
    <property type="entry name" value="Radical_SAM_C"/>
</dbReference>
<dbReference type="SFLD" id="SFLDS00029">
    <property type="entry name" value="Radical_SAM"/>
    <property type="match status" value="1"/>
</dbReference>
<dbReference type="PANTHER" id="PTHR11135:SF1">
    <property type="entry name" value="PROTEIN YHCC"/>
    <property type="match status" value="1"/>
</dbReference>
<keyword evidence="6" id="KW-0411">Iron-sulfur</keyword>
<evidence type="ECO:0000313" key="10">
    <source>
        <dbReference type="Proteomes" id="UP000198771"/>
    </source>
</evidence>
<dbReference type="Proteomes" id="UP000198771">
    <property type="component" value="Unassembled WGS sequence"/>
</dbReference>
<evidence type="ECO:0000259" key="8">
    <source>
        <dbReference type="PROSITE" id="PS51918"/>
    </source>
</evidence>
<evidence type="ECO:0000256" key="7">
    <source>
        <dbReference type="SAM" id="MobiDB-lite"/>
    </source>
</evidence>
<reference evidence="9 10" key="1">
    <citation type="submission" date="2016-10" db="EMBL/GenBank/DDBJ databases">
        <authorList>
            <person name="de Groot N.N."/>
        </authorList>
    </citation>
    <scope>NUCLEOTIDE SEQUENCE [LARGE SCALE GENOMIC DNA]</scope>
    <source>
        <strain evidence="9 10">ASO4-2</strain>
    </source>
</reference>
<evidence type="ECO:0000256" key="1">
    <source>
        <dbReference type="ARBA" id="ARBA00001966"/>
    </source>
</evidence>
<evidence type="ECO:0000256" key="6">
    <source>
        <dbReference type="ARBA" id="ARBA00023014"/>
    </source>
</evidence>
<dbReference type="Pfam" id="PF04055">
    <property type="entry name" value="Radical_SAM"/>
    <property type="match status" value="1"/>
</dbReference>
<protein>
    <recommendedName>
        <fullName evidence="8">Radical SAM core domain-containing protein</fullName>
    </recommendedName>
</protein>
<keyword evidence="3" id="KW-0949">S-adenosyl-L-methionine</keyword>
<gene>
    <name evidence="9" type="ORF">SAMN05660653_01319</name>
</gene>
<dbReference type="OrthoDB" id="9801689at2"/>
<dbReference type="SUPFAM" id="SSF102114">
    <property type="entry name" value="Radical SAM enzymes"/>
    <property type="match status" value="1"/>
</dbReference>
<evidence type="ECO:0000313" key="9">
    <source>
        <dbReference type="EMBL" id="SDB27186.1"/>
    </source>
</evidence>
<comment type="cofactor">
    <cofactor evidence="1">
        <name>[4Fe-4S] cluster</name>
        <dbReference type="ChEBI" id="CHEBI:49883"/>
    </cofactor>
</comment>
<dbReference type="InterPro" id="IPR005911">
    <property type="entry name" value="YhcC-like"/>
</dbReference>
<dbReference type="RefSeq" id="WP_092118942.1">
    <property type="nucleotide sequence ID" value="NZ_FMXO01000006.1"/>
</dbReference>
<evidence type="ECO:0000256" key="3">
    <source>
        <dbReference type="ARBA" id="ARBA00022691"/>
    </source>
</evidence>
<dbReference type="STRING" id="617002.SAMN05660653_01319"/>
<keyword evidence="5" id="KW-0408">Iron</keyword>
<dbReference type="PANTHER" id="PTHR11135">
    <property type="entry name" value="HISTONE ACETYLTRANSFERASE-RELATED"/>
    <property type="match status" value="1"/>
</dbReference>
<proteinExistence type="predicted"/>
<keyword evidence="10" id="KW-1185">Reference proteome</keyword>
<feature type="region of interest" description="Disordered" evidence="7">
    <location>
        <begin position="302"/>
        <end position="321"/>
    </location>
</feature>
<keyword evidence="2" id="KW-0004">4Fe-4S</keyword>
<dbReference type="GO" id="GO:0051539">
    <property type="term" value="F:4 iron, 4 sulfur cluster binding"/>
    <property type="evidence" value="ECO:0007669"/>
    <property type="project" value="UniProtKB-KW"/>
</dbReference>
<dbReference type="PROSITE" id="PS51918">
    <property type="entry name" value="RADICAL_SAM"/>
    <property type="match status" value="1"/>
</dbReference>
<dbReference type="SFLD" id="SFLDG01086">
    <property type="entry name" value="elongater_protein-like"/>
    <property type="match status" value="1"/>
</dbReference>
<evidence type="ECO:0000256" key="5">
    <source>
        <dbReference type="ARBA" id="ARBA00023004"/>
    </source>
</evidence>
<dbReference type="GO" id="GO:0046872">
    <property type="term" value="F:metal ion binding"/>
    <property type="evidence" value="ECO:0007669"/>
    <property type="project" value="UniProtKB-KW"/>
</dbReference>
<dbReference type="GO" id="GO:0003824">
    <property type="term" value="F:catalytic activity"/>
    <property type="evidence" value="ECO:0007669"/>
    <property type="project" value="InterPro"/>
</dbReference>
<accession>A0A1G6C2Z5</accession>
<dbReference type="SMART" id="SM00729">
    <property type="entry name" value="Elp3"/>
    <property type="match status" value="1"/>
</dbReference>
<dbReference type="AlphaFoldDB" id="A0A1G6C2Z5"/>
<feature type="domain" description="Radical SAM core" evidence="8">
    <location>
        <begin position="16"/>
        <end position="253"/>
    </location>
</feature>
<dbReference type="InterPro" id="IPR006638">
    <property type="entry name" value="Elp3/MiaA/NifB-like_rSAM"/>
</dbReference>
<dbReference type="Pfam" id="PF16199">
    <property type="entry name" value="Radical_SAM_C"/>
    <property type="match status" value="1"/>
</dbReference>
<dbReference type="EMBL" id="FMXO01000006">
    <property type="protein sequence ID" value="SDB27186.1"/>
    <property type="molecule type" value="Genomic_DNA"/>
</dbReference>
<keyword evidence="4" id="KW-0479">Metal-binding</keyword>
<dbReference type="NCBIfam" id="TIGR01212">
    <property type="entry name" value="TIGR01212 family radical SAM protein"/>
    <property type="match status" value="1"/>
</dbReference>
<dbReference type="InterPro" id="IPR039661">
    <property type="entry name" value="ELP3"/>
</dbReference>
<dbReference type="InterPro" id="IPR007197">
    <property type="entry name" value="rSAM"/>
</dbReference>
<evidence type="ECO:0000256" key="4">
    <source>
        <dbReference type="ARBA" id="ARBA00022723"/>
    </source>
</evidence>
<dbReference type="Gene3D" id="3.80.30.20">
    <property type="entry name" value="tm_1862 like domain"/>
    <property type="match status" value="1"/>
</dbReference>
<dbReference type="InterPro" id="IPR058240">
    <property type="entry name" value="rSAM_sf"/>
</dbReference>
<name>A0A1G6C2Z5_9BACT</name>
<organism evidence="9 10">
    <name type="scientific">Desulfonatronum thiosulfatophilum</name>
    <dbReference type="NCBI Taxonomy" id="617002"/>
    <lineage>
        <taxon>Bacteria</taxon>
        <taxon>Pseudomonadati</taxon>
        <taxon>Thermodesulfobacteriota</taxon>
        <taxon>Desulfovibrionia</taxon>
        <taxon>Desulfovibrionales</taxon>
        <taxon>Desulfonatronaceae</taxon>
        <taxon>Desulfonatronum</taxon>
    </lineage>
</organism>
<dbReference type="InterPro" id="IPR023404">
    <property type="entry name" value="rSAM_horseshoe"/>
</dbReference>
<evidence type="ECO:0000256" key="2">
    <source>
        <dbReference type="ARBA" id="ARBA00022485"/>
    </source>
</evidence>